<dbReference type="NCBIfam" id="TIGR00344">
    <property type="entry name" value="alaS"/>
    <property type="match status" value="1"/>
</dbReference>
<dbReference type="InterPro" id="IPR050058">
    <property type="entry name" value="Ala-tRNA_ligase"/>
</dbReference>
<dbReference type="PRINTS" id="PR00980">
    <property type="entry name" value="TRNASYNTHALA"/>
</dbReference>
<feature type="binding site" evidence="13">
    <location>
        <position position="692"/>
    </location>
    <ligand>
        <name>Zn(2+)</name>
        <dbReference type="ChEBI" id="CHEBI:29105"/>
    </ligand>
</feature>
<dbReference type="PROSITE" id="PS50860">
    <property type="entry name" value="AA_TRNA_LIGASE_II_ALA"/>
    <property type="match status" value="1"/>
</dbReference>
<dbReference type="InterPro" id="IPR018163">
    <property type="entry name" value="Thr/Ala-tRNA-synth_IIc_edit"/>
</dbReference>
<dbReference type="GO" id="GO:0000049">
    <property type="term" value="F:tRNA binding"/>
    <property type="evidence" value="ECO:0007669"/>
    <property type="project" value="UniProtKB-KW"/>
</dbReference>
<keyword evidence="10 13" id="KW-0030">Aminoacyl-tRNA synthetase</keyword>
<comment type="similarity">
    <text evidence="1 13">Belongs to the class-II aminoacyl-tRNA synthetase family.</text>
</comment>
<gene>
    <name evidence="13" type="primary">alaS</name>
    <name evidence="15" type="ORF">BJZ21_002168</name>
</gene>
<keyword evidence="13" id="KW-0963">Cytoplasm</keyword>
<evidence type="ECO:0000256" key="12">
    <source>
        <dbReference type="ARBA" id="ARBA00048300"/>
    </source>
</evidence>
<dbReference type="EC" id="6.1.1.7" evidence="13"/>
<feature type="domain" description="Alanyl-transfer RNA synthetases family profile" evidence="14">
    <location>
        <begin position="1"/>
        <end position="731"/>
    </location>
</feature>
<dbReference type="Pfam" id="PF07973">
    <property type="entry name" value="tRNA_SAD"/>
    <property type="match status" value="1"/>
</dbReference>
<dbReference type="Gene3D" id="3.30.54.20">
    <property type="match status" value="1"/>
</dbReference>
<evidence type="ECO:0000256" key="5">
    <source>
        <dbReference type="ARBA" id="ARBA00022741"/>
    </source>
</evidence>
<dbReference type="InterPro" id="IPR018162">
    <property type="entry name" value="Ala-tRNA-ligase_IIc_anticod-bd"/>
</dbReference>
<keyword evidence="4 13" id="KW-0479">Metal-binding</keyword>
<keyword evidence="7 13" id="KW-0067">ATP-binding</keyword>
<dbReference type="GO" id="GO:0005524">
    <property type="term" value="F:ATP binding"/>
    <property type="evidence" value="ECO:0007669"/>
    <property type="project" value="UniProtKB-UniRule"/>
</dbReference>
<dbReference type="AlphaFoldDB" id="A0A7Y9JAP6"/>
<feature type="binding site" evidence="13">
    <location>
        <position position="586"/>
    </location>
    <ligand>
        <name>Zn(2+)</name>
        <dbReference type="ChEBI" id="CHEBI:29105"/>
    </ligand>
</feature>
<dbReference type="GO" id="GO:0005829">
    <property type="term" value="C:cytosol"/>
    <property type="evidence" value="ECO:0007669"/>
    <property type="project" value="TreeGrafter"/>
</dbReference>
<evidence type="ECO:0000256" key="10">
    <source>
        <dbReference type="ARBA" id="ARBA00023146"/>
    </source>
</evidence>
<protein>
    <recommendedName>
        <fullName evidence="13">Alanine--tRNA ligase</fullName>
        <ecNumber evidence="13">6.1.1.7</ecNumber>
    </recommendedName>
    <alternativeName>
        <fullName evidence="13">Alanyl-tRNA synthetase</fullName>
        <shortName evidence="13">AlaRS</shortName>
    </alternativeName>
</protein>
<dbReference type="CDD" id="cd00673">
    <property type="entry name" value="AlaRS_core"/>
    <property type="match status" value="1"/>
</dbReference>
<dbReference type="GO" id="GO:0006419">
    <property type="term" value="P:alanyl-tRNA aminoacylation"/>
    <property type="evidence" value="ECO:0007669"/>
    <property type="project" value="UniProtKB-UniRule"/>
</dbReference>
<comment type="domain">
    <text evidence="13">Consists of three domains; the N-terminal catalytic domain, the editing domain and the C-terminal C-Ala domain. The editing domain removes incorrectly charged amino acids, while the C-Ala domain, along with tRNA(Ala), serves as a bridge to cooperatively bring together the editing and aminoacylation centers thus stimulating deacylation of misacylated tRNAs.</text>
</comment>
<dbReference type="Gene3D" id="3.30.930.10">
    <property type="entry name" value="Bira Bifunctional Protein, Domain 2"/>
    <property type="match status" value="1"/>
</dbReference>
<dbReference type="InterPro" id="IPR018165">
    <property type="entry name" value="Ala-tRNA-synth_IIc_core"/>
</dbReference>
<evidence type="ECO:0000256" key="6">
    <source>
        <dbReference type="ARBA" id="ARBA00022833"/>
    </source>
</evidence>
<feature type="binding site" evidence="13">
    <location>
        <position position="688"/>
    </location>
    <ligand>
        <name>Zn(2+)</name>
        <dbReference type="ChEBI" id="CHEBI:29105"/>
    </ligand>
</feature>
<evidence type="ECO:0000313" key="16">
    <source>
        <dbReference type="Proteomes" id="UP000535511"/>
    </source>
</evidence>
<evidence type="ECO:0000313" key="15">
    <source>
        <dbReference type="EMBL" id="NYD42085.1"/>
    </source>
</evidence>
<evidence type="ECO:0000256" key="9">
    <source>
        <dbReference type="ARBA" id="ARBA00022917"/>
    </source>
</evidence>
<organism evidence="15 16">
    <name type="scientific">Nocardioides panaciterrulae</name>
    <dbReference type="NCBI Taxonomy" id="661492"/>
    <lineage>
        <taxon>Bacteria</taxon>
        <taxon>Bacillati</taxon>
        <taxon>Actinomycetota</taxon>
        <taxon>Actinomycetes</taxon>
        <taxon>Propionibacteriales</taxon>
        <taxon>Nocardioidaceae</taxon>
        <taxon>Nocardioides</taxon>
    </lineage>
</organism>
<evidence type="ECO:0000256" key="1">
    <source>
        <dbReference type="ARBA" id="ARBA00008226"/>
    </source>
</evidence>
<keyword evidence="9 13" id="KW-0648">Protein biosynthesis</keyword>
<dbReference type="SUPFAM" id="SSF50447">
    <property type="entry name" value="Translation proteins"/>
    <property type="match status" value="1"/>
</dbReference>
<evidence type="ECO:0000256" key="7">
    <source>
        <dbReference type="ARBA" id="ARBA00022840"/>
    </source>
</evidence>
<dbReference type="GO" id="GO:0002161">
    <property type="term" value="F:aminoacyl-tRNA deacylase activity"/>
    <property type="evidence" value="ECO:0007669"/>
    <property type="project" value="TreeGrafter"/>
</dbReference>
<dbReference type="SUPFAM" id="SSF55186">
    <property type="entry name" value="ThrRS/AlaRS common domain"/>
    <property type="match status" value="1"/>
</dbReference>
<dbReference type="Gene3D" id="3.30.980.10">
    <property type="entry name" value="Threonyl-trna Synthetase, Chain A, domain 2"/>
    <property type="match status" value="1"/>
</dbReference>
<evidence type="ECO:0000256" key="13">
    <source>
        <dbReference type="HAMAP-Rule" id="MF_00036"/>
    </source>
</evidence>
<keyword evidence="8 13" id="KW-0694">RNA-binding</keyword>
<dbReference type="InterPro" id="IPR002318">
    <property type="entry name" value="Ala-tRNA-lgiase_IIc"/>
</dbReference>
<comment type="function">
    <text evidence="11 13">Catalyzes the attachment of alanine to tRNA(Ala) in a two-step reaction: alanine is first activated by ATP to form Ala-AMP and then transferred to the acceptor end of tRNA(Ala). Also edits incorrectly charged Ser-tRNA(Ala) and Gly-tRNA(Ala) via its editing domain.</text>
</comment>
<comment type="catalytic activity">
    <reaction evidence="12 13">
        <text>tRNA(Ala) + L-alanine + ATP = L-alanyl-tRNA(Ala) + AMP + diphosphate</text>
        <dbReference type="Rhea" id="RHEA:12540"/>
        <dbReference type="Rhea" id="RHEA-COMP:9657"/>
        <dbReference type="Rhea" id="RHEA-COMP:9923"/>
        <dbReference type="ChEBI" id="CHEBI:30616"/>
        <dbReference type="ChEBI" id="CHEBI:33019"/>
        <dbReference type="ChEBI" id="CHEBI:57972"/>
        <dbReference type="ChEBI" id="CHEBI:78442"/>
        <dbReference type="ChEBI" id="CHEBI:78497"/>
        <dbReference type="ChEBI" id="CHEBI:456215"/>
        <dbReference type="EC" id="6.1.1.7"/>
    </reaction>
</comment>
<dbReference type="FunFam" id="3.30.54.20:FF:000001">
    <property type="entry name" value="Alanine--tRNA ligase"/>
    <property type="match status" value="1"/>
</dbReference>
<dbReference type="Gene3D" id="6.10.250.550">
    <property type="match status" value="1"/>
</dbReference>
<dbReference type="InterPro" id="IPR003156">
    <property type="entry name" value="DHHA1_dom"/>
</dbReference>
<feature type="binding site" evidence="13">
    <location>
        <position position="590"/>
    </location>
    <ligand>
        <name>Zn(2+)</name>
        <dbReference type="ChEBI" id="CHEBI:29105"/>
    </ligand>
</feature>
<evidence type="ECO:0000256" key="2">
    <source>
        <dbReference type="ARBA" id="ARBA00022555"/>
    </source>
</evidence>
<dbReference type="FunFam" id="3.10.310.40:FF:000001">
    <property type="entry name" value="Alanine--tRNA ligase"/>
    <property type="match status" value="1"/>
</dbReference>
<name>A0A7Y9JAP6_9ACTN</name>
<dbReference type="FunFam" id="3.30.980.10:FF:000004">
    <property type="entry name" value="Alanine--tRNA ligase, cytoplasmic"/>
    <property type="match status" value="1"/>
</dbReference>
<evidence type="ECO:0000256" key="8">
    <source>
        <dbReference type="ARBA" id="ARBA00022884"/>
    </source>
</evidence>
<dbReference type="GO" id="GO:0004813">
    <property type="term" value="F:alanine-tRNA ligase activity"/>
    <property type="evidence" value="ECO:0007669"/>
    <property type="project" value="UniProtKB-UniRule"/>
</dbReference>
<reference evidence="15 16" key="1">
    <citation type="submission" date="2020-07" db="EMBL/GenBank/DDBJ databases">
        <title>Sequencing the genomes of 1000 actinobacteria strains.</title>
        <authorList>
            <person name="Klenk H.-P."/>
        </authorList>
    </citation>
    <scope>NUCLEOTIDE SEQUENCE [LARGE SCALE GENOMIC DNA]</scope>
    <source>
        <strain evidence="15 16">DSM 21350</strain>
    </source>
</reference>
<evidence type="ECO:0000256" key="4">
    <source>
        <dbReference type="ARBA" id="ARBA00022723"/>
    </source>
</evidence>
<dbReference type="Pfam" id="PF01411">
    <property type="entry name" value="tRNA-synt_2c"/>
    <property type="match status" value="1"/>
</dbReference>
<evidence type="ECO:0000256" key="11">
    <source>
        <dbReference type="ARBA" id="ARBA00024779"/>
    </source>
</evidence>
<dbReference type="Proteomes" id="UP000535511">
    <property type="component" value="Unassembled WGS sequence"/>
</dbReference>
<keyword evidence="16" id="KW-1185">Reference proteome</keyword>
<evidence type="ECO:0000259" key="14">
    <source>
        <dbReference type="PROSITE" id="PS50860"/>
    </source>
</evidence>
<dbReference type="InterPro" id="IPR023033">
    <property type="entry name" value="Ala_tRNA_ligase_euk/bac"/>
</dbReference>
<dbReference type="EMBL" id="JACCBG010000001">
    <property type="protein sequence ID" value="NYD42085.1"/>
    <property type="molecule type" value="Genomic_DNA"/>
</dbReference>
<keyword evidence="5 13" id="KW-0547">Nucleotide-binding</keyword>
<dbReference type="GO" id="GO:0008270">
    <property type="term" value="F:zinc ion binding"/>
    <property type="evidence" value="ECO:0007669"/>
    <property type="project" value="UniProtKB-UniRule"/>
</dbReference>
<comment type="subcellular location">
    <subcellularLocation>
        <location evidence="13">Cytoplasm</location>
    </subcellularLocation>
</comment>
<accession>A0A7Y9JAP6</accession>
<comment type="caution">
    <text evidence="15">The sequence shown here is derived from an EMBL/GenBank/DDBJ whole genome shotgun (WGS) entry which is preliminary data.</text>
</comment>
<dbReference type="InterPro" id="IPR009000">
    <property type="entry name" value="Transl_B-barrel_sf"/>
</dbReference>
<dbReference type="Gene3D" id="3.10.310.40">
    <property type="match status" value="1"/>
</dbReference>
<dbReference type="HAMAP" id="MF_00036_B">
    <property type="entry name" value="Ala_tRNA_synth_B"/>
    <property type="match status" value="1"/>
</dbReference>
<dbReference type="InterPro" id="IPR012947">
    <property type="entry name" value="tRNA_SAD"/>
</dbReference>
<comment type="cofactor">
    <cofactor evidence="13">
        <name>Zn(2+)</name>
        <dbReference type="ChEBI" id="CHEBI:29105"/>
    </cofactor>
    <text evidence="13">Binds 1 zinc ion per subunit.</text>
</comment>
<dbReference type="Pfam" id="PF02272">
    <property type="entry name" value="DHHA1"/>
    <property type="match status" value="1"/>
</dbReference>
<dbReference type="PANTHER" id="PTHR11777:SF9">
    <property type="entry name" value="ALANINE--TRNA LIGASE, CYTOPLASMIC"/>
    <property type="match status" value="1"/>
</dbReference>
<dbReference type="SUPFAM" id="SSF55681">
    <property type="entry name" value="Class II aaRS and biotin synthetases"/>
    <property type="match status" value="1"/>
</dbReference>
<dbReference type="InterPro" id="IPR018164">
    <property type="entry name" value="Ala-tRNA-synth_IIc_N"/>
</dbReference>
<keyword evidence="3 13" id="KW-0436">Ligase</keyword>
<evidence type="ECO:0000256" key="3">
    <source>
        <dbReference type="ARBA" id="ARBA00022598"/>
    </source>
</evidence>
<keyword evidence="2 13" id="KW-0820">tRNA-binding</keyword>
<dbReference type="SMART" id="SM00863">
    <property type="entry name" value="tRNA_SAD"/>
    <property type="match status" value="1"/>
</dbReference>
<proteinExistence type="inferred from homology"/>
<dbReference type="SUPFAM" id="SSF101353">
    <property type="entry name" value="Putative anticodon-binding domain of alanyl-tRNA synthetase (AlaRS)"/>
    <property type="match status" value="1"/>
</dbReference>
<dbReference type="RefSeq" id="WP_179663759.1">
    <property type="nucleotide sequence ID" value="NZ_JACCBG010000001.1"/>
</dbReference>
<dbReference type="InterPro" id="IPR045864">
    <property type="entry name" value="aa-tRNA-synth_II/BPL/LPL"/>
</dbReference>
<dbReference type="Gene3D" id="2.40.30.130">
    <property type="match status" value="1"/>
</dbReference>
<sequence length="910" mass="98579">MDTAEIRRRFVAHFERNGHQAVPSASLLLDDPNLLFVNAGMVPFKPYFLGQETPPYRRATSVQKCVRTPDIEDVGKTTRHGTFFEMCGNFSFGDYFKQGAIELAWELVTRSREDGGWGLEESRLYPSVYDDDPEALELWKKITGLPEERILRLGKKENYWSMGVPGPGGPCSEILYDRGPAYGPDFDAARLGPDMPFALEDRLLEIWNLVFMQDELSAVRSKSDFDIAGSLPKKNIDTGMGLERVAFLLQGRENMYEIDVMFPVIEKAMELTGRRYGAGGQQGHEDDVRFRVVADHVRSSMMLIADGVVPGNEARGYVLRRLLRRAVRSMRLLGFEDRALPELMPVSRDKMGETYGELHRDWERISTVAYAEEDAFRQTLRAGTAIFDLATTELRSGGGSQLSGDKAFALHDTYGFPIDLTLEMASEQGLSVDEAGFRRLMTEQRERAKADAKAKKGQHRDARAYREVADSLGRAVEFTGYTDVVTEGAVRGLVTAGGVVASAREGDEVELVLDRTPFYAEGGGQLADQGVIELENGALLQVRDVQSPITGLVVHKALVLSGEVTPGLAAQGRVDIERRRSISRSHTATHMVHKAFREALGETATQAGSENSPGRFRFDFSATGSVPTSVMQDVEERVNDLVLADLAVHAELMSQEDAVKSGAMALFGEKYGDQVRVISVGDWARELCGGTHAHRSGQLGVVKLLGESSIGSGVRRVEALVGGDAYRFLAREHVLVAQLSEALKVRPEMLPERVHDIVEKLRTAEKEIEKVRLAQLLANGAQLAADAVDVNGVKVVAHRADGAGGGDVRTLALDVRGRLAAGEPGVVVIIGSTGSGADTKVAVVAAVNDQARSRGVSANELVRAVGPLVGGRGGGKDDVAQGGGGDASRLDEAIALVGTEVARATGQPGA</sequence>
<dbReference type="PANTHER" id="PTHR11777">
    <property type="entry name" value="ALANYL-TRNA SYNTHETASE"/>
    <property type="match status" value="1"/>
</dbReference>
<keyword evidence="6 13" id="KW-0862">Zinc</keyword>